<reference evidence="1" key="1">
    <citation type="submission" date="2019-08" db="EMBL/GenBank/DDBJ databases">
        <authorList>
            <person name="Kucharzyk K."/>
            <person name="Murdoch R.W."/>
            <person name="Higgins S."/>
            <person name="Loffler F."/>
        </authorList>
    </citation>
    <scope>NUCLEOTIDE SEQUENCE</scope>
</reference>
<sequence>MMLELAQGIDFNEVLRMFTNGSLEELKKVMEELGADVTAMAEQAIRRAQATGELVSDLDVGITAAYLLSLPNPHLLFRLRQLGKKDPVKAVVKLALRGIRAEDFQKDA</sequence>
<protein>
    <recommendedName>
        <fullName evidence="2">Tetracyclin repressor-like C-terminal domain-containing protein</fullName>
    </recommendedName>
</protein>
<proteinExistence type="predicted"/>
<dbReference type="InterPro" id="IPR036271">
    <property type="entry name" value="Tet_transcr_reg_TetR-rel_C_sf"/>
</dbReference>
<dbReference type="AlphaFoldDB" id="A0A645JGA1"/>
<comment type="caution">
    <text evidence="1">The sequence shown here is derived from an EMBL/GenBank/DDBJ whole genome shotgun (WGS) entry which is preliminary data.</text>
</comment>
<evidence type="ECO:0000313" key="1">
    <source>
        <dbReference type="EMBL" id="MPN62387.1"/>
    </source>
</evidence>
<dbReference type="SUPFAM" id="SSF48498">
    <property type="entry name" value="Tetracyclin repressor-like, C-terminal domain"/>
    <property type="match status" value="1"/>
</dbReference>
<organism evidence="1">
    <name type="scientific">bioreactor metagenome</name>
    <dbReference type="NCBI Taxonomy" id="1076179"/>
    <lineage>
        <taxon>unclassified sequences</taxon>
        <taxon>metagenomes</taxon>
        <taxon>ecological metagenomes</taxon>
    </lineage>
</organism>
<gene>
    <name evidence="1" type="ORF">SDC9_210134</name>
</gene>
<name>A0A645JGA1_9ZZZZ</name>
<evidence type="ECO:0008006" key="2">
    <source>
        <dbReference type="Google" id="ProtNLM"/>
    </source>
</evidence>
<dbReference type="Gene3D" id="1.10.357.10">
    <property type="entry name" value="Tetracycline Repressor, domain 2"/>
    <property type="match status" value="1"/>
</dbReference>
<accession>A0A645JGA1</accession>
<dbReference type="EMBL" id="VSSQ01140317">
    <property type="protein sequence ID" value="MPN62387.1"/>
    <property type="molecule type" value="Genomic_DNA"/>
</dbReference>